<organism evidence="1 2">
    <name type="scientific">Dreissena polymorpha</name>
    <name type="common">Zebra mussel</name>
    <name type="synonym">Mytilus polymorpha</name>
    <dbReference type="NCBI Taxonomy" id="45954"/>
    <lineage>
        <taxon>Eukaryota</taxon>
        <taxon>Metazoa</taxon>
        <taxon>Spiralia</taxon>
        <taxon>Lophotrochozoa</taxon>
        <taxon>Mollusca</taxon>
        <taxon>Bivalvia</taxon>
        <taxon>Autobranchia</taxon>
        <taxon>Heteroconchia</taxon>
        <taxon>Euheterodonta</taxon>
        <taxon>Imparidentia</taxon>
        <taxon>Neoheterodontei</taxon>
        <taxon>Myida</taxon>
        <taxon>Dreissenoidea</taxon>
        <taxon>Dreissenidae</taxon>
        <taxon>Dreissena</taxon>
    </lineage>
</organism>
<evidence type="ECO:0000313" key="1">
    <source>
        <dbReference type="EMBL" id="KAH3755802.1"/>
    </source>
</evidence>
<dbReference type="AlphaFoldDB" id="A0A9D4ID66"/>
<gene>
    <name evidence="1" type="ORF">DPMN_190501</name>
</gene>
<comment type="caution">
    <text evidence="1">The sequence shown here is derived from an EMBL/GenBank/DDBJ whole genome shotgun (WGS) entry which is preliminary data.</text>
</comment>
<reference evidence="1" key="2">
    <citation type="submission" date="2020-11" db="EMBL/GenBank/DDBJ databases">
        <authorList>
            <person name="McCartney M.A."/>
            <person name="Auch B."/>
            <person name="Kono T."/>
            <person name="Mallez S."/>
            <person name="Becker A."/>
            <person name="Gohl D.M."/>
            <person name="Silverstein K.A.T."/>
            <person name="Koren S."/>
            <person name="Bechman K.B."/>
            <person name="Herman A."/>
            <person name="Abrahante J.E."/>
            <person name="Garbe J."/>
        </authorList>
    </citation>
    <scope>NUCLEOTIDE SEQUENCE</scope>
    <source>
        <strain evidence="1">Duluth1</strain>
        <tissue evidence="1">Whole animal</tissue>
    </source>
</reference>
<dbReference type="Proteomes" id="UP000828390">
    <property type="component" value="Unassembled WGS sequence"/>
</dbReference>
<sequence>MGNWSTSLAYGPKQKSPKFSSERCCLRTMLRFSRIQKRPFRNSLFAKARVYFGLNVNLKKMNIMGQDSSAVPCFKIGDYTSEVVDDFTYPEFTIIRNVSIDDDFVRASERLKLPWPD</sequence>
<evidence type="ECO:0000313" key="2">
    <source>
        <dbReference type="Proteomes" id="UP000828390"/>
    </source>
</evidence>
<name>A0A9D4ID66_DREPO</name>
<proteinExistence type="predicted"/>
<dbReference type="EMBL" id="JAIWYP010000010">
    <property type="protein sequence ID" value="KAH3755802.1"/>
    <property type="molecule type" value="Genomic_DNA"/>
</dbReference>
<keyword evidence="2" id="KW-1185">Reference proteome</keyword>
<reference evidence="1" key="1">
    <citation type="journal article" date="2019" name="bioRxiv">
        <title>The Genome of the Zebra Mussel, Dreissena polymorpha: A Resource for Invasive Species Research.</title>
        <authorList>
            <person name="McCartney M.A."/>
            <person name="Auch B."/>
            <person name="Kono T."/>
            <person name="Mallez S."/>
            <person name="Zhang Y."/>
            <person name="Obille A."/>
            <person name="Becker A."/>
            <person name="Abrahante J.E."/>
            <person name="Garbe J."/>
            <person name="Badalamenti J.P."/>
            <person name="Herman A."/>
            <person name="Mangelson H."/>
            <person name="Liachko I."/>
            <person name="Sullivan S."/>
            <person name="Sone E.D."/>
            <person name="Koren S."/>
            <person name="Silverstein K.A.T."/>
            <person name="Beckman K.B."/>
            <person name="Gohl D.M."/>
        </authorList>
    </citation>
    <scope>NUCLEOTIDE SEQUENCE</scope>
    <source>
        <strain evidence="1">Duluth1</strain>
        <tissue evidence="1">Whole animal</tissue>
    </source>
</reference>
<protein>
    <submittedName>
        <fullName evidence="1">Uncharacterized protein</fullName>
    </submittedName>
</protein>
<accession>A0A9D4ID66</accession>